<dbReference type="PANTHER" id="PTHR42915">
    <property type="entry name" value="HYPOTHETICAL 460 KDA PROTEIN IN FEUA-SIGW INTERGENIC REGION [PRECURSOR]"/>
    <property type="match status" value="1"/>
</dbReference>
<keyword evidence="4" id="KW-1185">Reference proteome</keyword>
<dbReference type="EMBL" id="JAOAMV010000002">
    <property type="protein sequence ID" value="MCT2558176.1"/>
    <property type="molecule type" value="Genomic_DNA"/>
</dbReference>
<organism evidence="3 4">
    <name type="scientific">Tsuneonella litorea</name>
    <dbReference type="NCBI Taxonomy" id="2976475"/>
    <lineage>
        <taxon>Bacteria</taxon>
        <taxon>Pseudomonadati</taxon>
        <taxon>Pseudomonadota</taxon>
        <taxon>Alphaproteobacteria</taxon>
        <taxon>Sphingomonadales</taxon>
        <taxon>Erythrobacteraceae</taxon>
        <taxon>Tsuneonella</taxon>
    </lineage>
</organism>
<evidence type="ECO:0000313" key="4">
    <source>
        <dbReference type="Proteomes" id="UP001142648"/>
    </source>
</evidence>
<sequence>MKFGIDRLLSEPDLLQALKGRRVALIAHPASVTAGLAHSLDALVEVGVNITSAFGPQHGLKGDKQDNMVETADEVDPQYGIPVFSLYGDVRRPTGQMMSTADVFLFDLQDLGCRIYTFVTTLLYLLEAAAEHGKEVWVLDRPNPAGRPVEGTLLVPGQESFVGAAEMPMRHGLTMGEMGHWFIRRFGLDVDYRVIDMHHWLPEAGPGYGWPTDRVWINPSPNAASINMARAYAGTVMLEGTNLSEGRGTTRPLEVLFGAPDLDGAAVLAEMNRIAPEWLAGCALRPCWFEPTFHKHAGQLCGGLMIHAEHGFYDHVSFSPWRLQALAFKAIRTLRSNYDLWRDFPYEYEFDRLAIDVINGGPALREWVDDPSASPEDLDRQARADEYAWRSVTADCLLY</sequence>
<dbReference type="InterPro" id="IPR048503">
    <property type="entry name" value="NamZ_C"/>
</dbReference>
<comment type="caution">
    <text evidence="3">The sequence shown here is derived from an EMBL/GenBank/DDBJ whole genome shotgun (WGS) entry which is preliminary data.</text>
</comment>
<dbReference type="Gene3D" id="3.40.50.12170">
    <property type="entry name" value="Uncharacterised protein PF07075, DUF1343"/>
    <property type="match status" value="1"/>
</dbReference>
<dbReference type="Pfam" id="PF07075">
    <property type="entry name" value="NamZ_N"/>
    <property type="match status" value="1"/>
</dbReference>
<reference evidence="3" key="1">
    <citation type="submission" date="2022-09" db="EMBL/GenBank/DDBJ databases">
        <title>The genome sequence of Tsuneonella sp. YG55.</title>
        <authorList>
            <person name="Liu Y."/>
        </authorList>
    </citation>
    <scope>NUCLEOTIDE SEQUENCE</scope>
    <source>
        <strain evidence="3">YG55</strain>
    </source>
</reference>
<feature type="domain" description="Peptidoglycan beta-N-acetylmuramidase NamZ N-terminal" evidence="1">
    <location>
        <begin position="23"/>
        <end position="225"/>
    </location>
</feature>
<dbReference type="PANTHER" id="PTHR42915:SF1">
    <property type="entry name" value="PEPTIDOGLYCAN BETA-N-ACETYLMURAMIDASE NAMZ"/>
    <property type="match status" value="1"/>
</dbReference>
<dbReference type="AlphaFoldDB" id="A0A9X2W1B1"/>
<dbReference type="PIRSF" id="PIRSF016719">
    <property type="entry name" value="UCP016719"/>
    <property type="match status" value="1"/>
</dbReference>
<gene>
    <name evidence="3" type="ORF">N0B51_04210</name>
</gene>
<dbReference type="Gene3D" id="3.90.1150.140">
    <property type="match status" value="1"/>
</dbReference>
<dbReference type="Pfam" id="PF20732">
    <property type="entry name" value="NamZ_C"/>
    <property type="match status" value="1"/>
</dbReference>
<feature type="domain" description="Peptidoglycan beta-N-acetylmuramidase NamZ C-terminal" evidence="2">
    <location>
        <begin position="231"/>
        <end position="399"/>
    </location>
</feature>
<dbReference type="RefSeq" id="WP_259960977.1">
    <property type="nucleotide sequence ID" value="NZ_JAOAMV010000002.1"/>
</dbReference>
<name>A0A9X2W1B1_9SPHN</name>
<evidence type="ECO:0000259" key="1">
    <source>
        <dbReference type="Pfam" id="PF07075"/>
    </source>
</evidence>
<dbReference type="InterPro" id="IPR048502">
    <property type="entry name" value="NamZ_N"/>
</dbReference>
<accession>A0A9X2W1B1</accession>
<dbReference type="InterPro" id="IPR008302">
    <property type="entry name" value="NamZ"/>
</dbReference>
<evidence type="ECO:0000259" key="2">
    <source>
        <dbReference type="Pfam" id="PF20732"/>
    </source>
</evidence>
<dbReference type="Proteomes" id="UP001142648">
    <property type="component" value="Unassembled WGS sequence"/>
</dbReference>
<evidence type="ECO:0000313" key="3">
    <source>
        <dbReference type="EMBL" id="MCT2558176.1"/>
    </source>
</evidence>
<protein>
    <submittedName>
        <fullName evidence="3">DUF1343 domain-containing protein</fullName>
    </submittedName>
</protein>
<dbReference type="GO" id="GO:0033922">
    <property type="term" value="F:peptidoglycan beta-N-acetylmuramidase activity"/>
    <property type="evidence" value="ECO:0007669"/>
    <property type="project" value="InterPro"/>
</dbReference>
<proteinExistence type="predicted"/>